<organism evidence="4 5">
    <name type="scientific">Candidatus Ornithocaccomicrobium faecavium</name>
    <dbReference type="NCBI Taxonomy" id="2840890"/>
    <lineage>
        <taxon>Bacteria</taxon>
        <taxon>Bacillati</taxon>
        <taxon>Bacillota</taxon>
        <taxon>Clostridia</taxon>
        <taxon>Candidatus Ornithocaccomicrobium</taxon>
    </lineage>
</organism>
<dbReference type="Pfam" id="PF25583">
    <property type="entry name" value="WCX"/>
    <property type="match status" value="1"/>
</dbReference>
<gene>
    <name evidence="4" type="ORF">IAA64_02975</name>
</gene>
<dbReference type="InterPro" id="IPR036390">
    <property type="entry name" value="WH_DNA-bd_sf"/>
</dbReference>
<dbReference type="AlphaFoldDB" id="A0A9D1TBQ6"/>
<dbReference type="SUPFAM" id="SSF46785">
    <property type="entry name" value="Winged helix' DNA-binding domain"/>
    <property type="match status" value="1"/>
</dbReference>
<evidence type="ECO:0000313" key="5">
    <source>
        <dbReference type="Proteomes" id="UP000886884"/>
    </source>
</evidence>
<dbReference type="InterPro" id="IPR026881">
    <property type="entry name" value="WYL_dom"/>
</dbReference>
<comment type="caution">
    <text evidence="4">The sequence shown here is derived from an EMBL/GenBank/DDBJ whole genome shotgun (WGS) entry which is preliminary data.</text>
</comment>
<dbReference type="PROSITE" id="PS52050">
    <property type="entry name" value="WYL"/>
    <property type="match status" value="1"/>
</dbReference>
<proteinExistence type="predicted"/>
<dbReference type="InterPro" id="IPR057727">
    <property type="entry name" value="WCX_dom"/>
</dbReference>
<dbReference type="Pfam" id="PF08279">
    <property type="entry name" value="HTH_11"/>
    <property type="match status" value="1"/>
</dbReference>
<feature type="domain" description="HTH deoR-type" evidence="3">
    <location>
        <begin position="2"/>
        <end position="60"/>
    </location>
</feature>
<dbReference type="PROSITE" id="PS51000">
    <property type="entry name" value="HTH_DEOR_2"/>
    <property type="match status" value="1"/>
</dbReference>
<sequence length="299" mass="33581">MSAGRLFAIVNYLLAHPRASAAELARRFEVSTRTIYRDVETLSAAGVPVYAERGRGGGVRLMEDYALGKALFTEEEQDGLLSALSLLSATAALPEKALLEKLSALFRRPAADWIDVDFCRWGSEAAERAAFETIRRAIWEKRLLRFDYLGAGGKTMGRVIRPAKLTFKHYAWYLQGFCLLRGAYRTFKIARMRGVEALEERFVEELNPPPIAEMSDDGNRLWVTLRLAPELEMRLLDEFYGCEIEREPDGAFRVRAHLAGGDWLVHYLLSFGAQLSVLDPPELRTALAQAAAQVLIANR</sequence>
<name>A0A9D1TBQ6_9FIRM</name>
<dbReference type="PANTHER" id="PTHR34580:SF1">
    <property type="entry name" value="PROTEIN PAFC"/>
    <property type="match status" value="1"/>
</dbReference>
<dbReference type="InterPro" id="IPR051534">
    <property type="entry name" value="CBASS_pafABC_assoc_protein"/>
</dbReference>
<protein>
    <submittedName>
        <fullName evidence="4">YafY family transcriptional regulator</fullName>
    </submittedName>
</protein>
<keyword evidence="2" id="KW-0804">Transcription</keyword>
<evidence type="ECO:0000259" key="3">
    <source>
        <dbReference type="PROSITE" id="PS51000"/>
    </source>
</evidence>
<keyword evidence="1" id="KW-0805">Transcription regulation</keyword>
<dbReference type="InterPro" id="IPR036388">
    <property type="entry name" value="WH-like_DNA-bd_sf"/>
</dbReference>
<dbReference type="PIRSF" id="PIRSF016838">
    <property type="entry name" value="PafC"/>
    <property type="match status" value="1"/>
</dbReference>
<reference evidence="4" key="1">
    <citation type="submission" date="2020-10" db="EMBL/GenBank/DDBJ databases">
        <authorList>
            <person name="Gilroy R."/>
        </authorList>
    </citation>
    <scope>NUCLEOTIDE SEQUENCE</scope>
    <source>
        <strain evidence="4">CHK183-6373</strain>
    </source>
</reference>
<evidence type="ECO:0000256" key="2">
    <source>
        <dbReference type="ARBA" id="ARBA00023163"/>
    </source>
</evidence>
<dbReference type="Gene3D" id="1.10.10.10">
    <property type="entry name" value="Winged helix-like DNA-binding domain superfamily/Winged helix DNA-binding domain"/>
    <property type="match status" value="1"/>
</dbReference>
<dbReference type="InterPro" id="IPR013196">
    <property type="entry name" value="HTH_11"/>
</dbReference>
<dbReference type="Pfam" id="PF13280">
    <property type="entry name" value="WYL"/>
    <property type="match status" value="1"/>
</dbReference>
<dbReference type="EMBL" id="DVOT01000055">
    <property type="protein sequence ID" value="HIV26906.1"/>
    <property type="molecule type" value="Genomic_DNA"/>
</dbReference>
<dbReference type="SMART" id="SM00420">
    <property type="entry name" value="HTH_DEOR"/>
    <property type="match status" value="1"/>
</dbReference>
<dbReference type="InterPro" id="IPR028349">
    <property type="entry name" value="PafC-like"/>
</dbReference>
<evidence type="ECO:0000256" key="1">
    <source>
        <dbReference type="ARBA" id="ARBA00023015"/>
    </source>
</evidence>
<dbReference type="Proteomes" id="UP000886884">
    <property type="component" value="Unassembled WGS sequence"/>
</dbReference>
<accession>A0A9D1TBQ6</accession>
<evidence type="ECO:0000313" key="4">
    <source>
        <dbReference type="EMBL" id="HIV26906.1"/>
    </source>
</evidence>
<reference evidence="4" key="2">
    <citation type="journal article" date="2021" name="PeerJ">
        <title>Extensive microbial diversity within the chicken gut microbiome revealed by metagenomics and culture.</title>
        <authorList>
            <person name="Gilroy R."/>
            <person name="Ravi A."/>
            <person name="Getino M."/>
            <person name="Pursley I."/>
            <person name="Horton D.L."/>
            <person name="Alikhan N.F."/>
            <person name="Baker D."/>
            <person name="Gharbi K."/>
            <person name="Hall N."/>
            <person name="Watson M."/>
            <person name="Adriaenssens E.M."/>
            <person name="Foster-Nyarko E."/>
            <person name="Jarju S."/>
            <person name="Secka A."/>
            <person name="Antonio M."/>
            <person name="Oren A."/>
            <person name="Chaudhuri R.R."/>
            <person name="La Ragione R."/>
            <person name="Hildebrand F."/>
            <person name="Pallen M.J."/>
        </authorList>
    </citation>
    <scope>NUCLEOTIDE SEQUENCE</scope>
    <source>
        <strain evidence="4">CHK183-6373</strain>
    </source>
</reference>
<dbReference type="InterPro" id="IPR001034">
    <property type="entry name" value="DeoR_HTH"/>
</dbReference>
<dbReference type="GO" id="GO:0003700">
    <property type="term" value="F:DNA-binding transcription factor activity"/>
    <property type="evidence" value="ECO:0007669"/>
    <property type="project" value="InterPro"/>
</dbReference>
<dbReference type="PANTHER" id="PTHR34580">
    <property type="match status" value="1"/>
</dbReference>